<dbReference type="PROSITE" id="PS51435">
    <property type="entry name" value="AP_NUCLEASE_F1_4"/>
    <property type="match status" value="1"/>
</dbReference>
<comment type="caution">
    <text evidence="9">The sequence shown here is derived from an EMBL/GenBank/DDBJ whole genome shotgun (WGS) entry which is preliminary data.</text>
</comment>
<dbReference type="GO" id="GO:0006281">
    <property type="term" value="P:DNA repair"/>
    <property type="evidence" value="ECO:0007669"/>
    <property type="project" value="InterPro"/>
</dbReference>
<dbReference type="PANTHER" id="PTHR43250:SF2">
    <property type="entry name" value="EXODEOXYRIBONUCLEASE III"/>
    <property type="match status" value="1"/>
</dbReference>
<dbReference type="GO" id="GO:0008311">
    <property type="term" value="F:double-stranded DNA 3'-5' DNA exonuclease activity"/>
    <property type="evidence" value="ECO:0007669"/>
    <property type="project" value="InterPro"/>
</dbReference>
<feature type="binding site" evidence="6">
    <location>
        <position position="34"/>
    </location>
    <ligand>
        <name>Mg(2+)</name>
        <dbReference type="ChEBI" id="CHEBI:18420"/>
        <label>1</label>
    </ligand>
</feature>
<feature type="active site" evidence="5">
    <location>
        <position position="104"/>
    </location>
</feature>
<dbReference type="AlphaFoldDB" id="A0A255XM86"/>
<feature type="binding site" evidence="6">
    <location>
        <position position="252"/>
    </location>
    <ligand>
        <name>Mg(2+)</name>
        <dbReference type="ChEBI" id="CHEBI:18420"/>
        <label>1</label>
    </ligand>
</feature>
<feature type="binding site" evidence="6">
    <location>
        <position position="253"/>
    </location>
    <ligand>
        <name>Mg(2+)</name>
        <dbReference type="ChEBI" id="CHEBI:18420"/>
        <label>1</label>
    </ligand>
</feature>
<name>A0A255XM86_9PROT</name>
<dbReference type="InterPro" id="IPR004808">
    <property type="entry name" value="AP_endonuc_1"/>
</dbReference>
<dbReference type="NCBIfam" id="TIGR00195">
    <property type="entry name" value="exoDNase_III"/>
    <property type="match status" value="1"/>
</dbReference>
<dbReference type="PANTHER" id="PTHR43250">
    <property type="entry name" value="EXODEOXYRIBONUCLEASE III"/>
    <property type="match status" value="1"/>
</dbReference>
<dbReference type="SUPFAM" id="SSF56219">
    <property type="entry name" value="DNase I-like"/>
    <property type="match status" value="1"/>
</dbReference>
<evidence type="ECO:0000256" key="1">
    <source>
        <dbReference type="ARBA" id="ARBA00007092"/>
    </source>
</evidence>
<dbReference type="InterPro" id="IPR036691">
    <property type="entry name" value="Endo/exonu/phosph_ase_sf"/>
</dbReference>
<evidence type="ECO:0000256" key="6">
    <source>
        <dbReference type="PIRSR" id="PIRSR604808-2"/>
    </source>
</evidence>
<gene>
    <name evidence="9" type="primary">xth</name>
    <name evidence="9" type="ORF">CHR90_15730</name>
</gene>
<dbReference type="GO" id="GO:0004519">
    <property type="term" value="F:endonuclease activity"/>
    <property type="evidence" value="ECO:0007669"/>
    <property type="project" value="InterPro"/>
</dbReference>
<evidence type="ECO:0000256" key="7">
    <source>
        <dbReference type="PIRSR" id="PIRSR604808-3"/>
    </source>
</evidence>
<protein>
    <submittedName>
        <fullName evidence="9">Exodeoxyribonuclease III</fullName>
    </submittedName>
</protein>
<keyword evidence="10" id="KW-1185">Reference proteome</keyword>
<keyword evidence="6" id="KW-0464">Manganese</keyword>
<dbReference type="InterPro" id="IPR005135">
    <property type="entry name" value="Endo/exonuclease/phosphatase"/>
</dbReference>
<dbReference type="InterPro" id="IPR037493">
    <property type="entry name" value="ExoIII-like"/>
</dbReference>
<keyword evidence="4 6" id="KW-0460">Magnesium</keyword>
<accession>A0A255XM86</accession>
<feature type="active site" description="Proton acceptor" evidence="5">
    <location>
        <position position="253"/>
    </location>
</feature>
<dbReference type="GO" id="GO:0046872">
    <property type="term" value="F:metal ion binding"/>
    <property type="evidence" value="ECO:0007669"/>
    <property type="project" value="UniProtKB-KW"/>
</dbReference>
<dbReference type="EMBL" id="NOXS01000034">
    <property type="protein sequence ID" value="OYQ17555.1"/>
    <property type="molecule type" value="Genomic_DNA"/>
</dbReference>
<dbReference type="Gene3D" id="3.60.10.10">
    <property type="entry name" value="Endonuclease/exonuclease/phosphatase"/>
    <property type="match status" value="1"/>
</dbReference>
<sequence length="264" mass="30033">MTVATWNINSVRLRIDTVLQFLRDAAPDVLCLQEIKTEDALFPGAAFTQAGYPHQAVRGMKAYNGVAIVSRIPLTRPHSLDWCGKTDSRHIAAEVAGVEIHNFYVPAGGDIPDPDQNEKFAHKLQFLDEVTAWFSTNRRAETPMMLVGDLNIAPLEHDVWSHKKLLDVVSHTPIEVERMGRWQQGLAWVDAVRHFVPDDQKLYSWWSYRAKDWDLADKGRRLDHVWVTPPLKEKLEAAEIQRPWRGVEKASDHVPVLVRLAVPA</sequence>
<feature type="domain" description="Endonuclease/exonuclease/phosphatase" evidence="8">
    <location>
        <begin position="4"/>
        <end position="253"/>
    </location>
</feature>
<dbReference type="GO" id="GO:0003677">
    <property type="term" value="F:DNA binding"/>
    <property type="evidence" value="ECO:0007669"/>
    <property type="project" value="InterPro"/>
</dbReference>
<feature type="binding site" evidence="6">
    <location>
        <position position="7"/>
    </location>
    <ligand>
        <name>Mg(2+)</name>
        <dbReference type="ChEBI" id="CHEBI:18420"/>
        <label>1</label>
    </ligand>
</feature>
<evidence type="ECO:0000256" key="2">
    <source>
        <dbReference type="ARBA" id="ARBA00022723"/>
    </source>
</evidence>
<comment type="cofactor">
    <cofactor evidence="6">
        <name>Mg(2+)</name>
        <dbReference type="ChEBI" id="CHEBI:18420"/>
    </cofactor>
    <cofactor evidence="6">
        <name>Mn(2+)</name>
        <dbReference type="ChEBI" id="CHEBI:29035"/>
    </cofactor>
    <text evidence="6">Probably binds two magnesium or manganese ions per subunit.</text>
</comment>
<keyword evidence="3" id="KW-0378">Hydrolase</keyword>
<dbReference type="OrthoDB" id="9803914at2"/>
<feature type="site" description="Important for catalytic activity" evidence="7">
    <location>
        <position position="223"/>
    </location>
</feature>
<dbReference type="Proteomes" id="UP000216361">
    <property type="component" value="Unassembled WGS sequence"/>
</dbReference>
<feature type="binding site" evidence="6">
    <location>
        <position position="151"/>
    </location>
    <ligand>
        <name>Mg(2+)</name>
        <dbReference type="ChEBI" id="CHEBI:18420"/>
        <label>1</label>
    </ligand>
</feature>
<dbReference type="Pfam" id="PF03372">
    <property type="entry name" value="Exo_endo_phos"/>
    <property type="match status" value="1"/>
</dbReference>
<evidence type="ECO:0000256" key="4">
    <source>
        <dbReference type="ARBA" id="ARBA00022842"/>
    </source>
</evidence>
<comment type="similarity">
    <text evidence="1">Belongs to the DNA repair enzymes AP/ExoA family.</text>
</comment>
<dbReference type="CDD" id="cd09086">
    <property type="entry name" value="ExoIII-like_AP-endo"/>
    <property type="match status" value="1"/>
</dbReference>
<evidence type="ECO:0000256" key="3">
    <source>
        <dbReference type="ARBA" id="ARBA00022801"/>
    </source>
</evidence>
<dbReference type="NCBIfam" id="TIGR00633">
    <property type="entry name" value="xth"/>
    <property type="match status" value="1"/>
</dbReference>
<reference evidence="9 10" key="1">
    <citation type="submission" date="2017-07" db="EMBL/GenBank/DDBJ databases">
        <title>Elstera cyanobacteriorum sp. nov., a novel bacterium isolated from cyanobacterial aggregates in a eutrophic lake.</title>
        <authorList>
            <person name="Cai H."/>
        </authorList>
    </citation>
    <scope>NUCLEOTIDE SEQUENCE [LARGE SCALE GENOMIC DNA]</scope>
    <source>
        <strain evidence="9 10">TH019</strain>
    </source>
</reference>
<evidence type="ECO:0000313" key="10">
    <source>
        <dbReference type="Proteomes" id="UP000216361"/>
    </source>
</evidence>
<dbReference type="PROSITE" id="PS00726">
    <property type="entry name" value="AP_NUCLEASE_F1_1"/>
    <property type="match status" value="1"/>
</dbReference>
<feature type="site" description="Transition state stabilizer" evidence="7">
    <location>
        <position position="151"/>
    </location>
</feature>
<keyword evidence="2 6" id="KW-0479">Metal-binding</keyword>
<proteinExistence type="inferred from homology"/>
<organism evidence="9 10">
    <name type="scientific">Elstera cyanobacteriorum</name>
    <dbReference type="NCBI Taxonomy" id="2022747"/>
    <lineage>
        <taxon>Bacteria</taxon>
        <taxon>Pseudomonadati</taxon>
        <taxon>Pseudomonadota</taxon>
        <taxon>Alphaproteobacteria</taxon>
        <taxon>Rhodospirillales</taxon>
        <taxon>Rhodospirillaceae</taxon>
        <taxon>Elstera</taxon>
    </lineage>
</organism>
<feature type="active site" description="Proton donor/acceptor" evidence="5">
    <location>
        <position position="149"/>
    </location>
</feature>
<feature type="binding site" evidence="6">
    <location>
        <position position="149"/>
    </location>
    <ligand>
        <name>Mg(2+)</name>
        <dbReference type="ChEBI" id="CHEBI:18420"/>
        <label>1</label>
    </ligand>
</feature>
<evidence type="ECO:0000259" key="8">
    <source>
        <dbReference type="Pfam" id="PF03372"/>
    </source>
</evidence>
<evidence type="ECO:0000313" key="9">
    <source>
        <dbReference type="EMBL" id="OYQ17555.1"/>
    </source>
</evidence>
<feature type="site" description="Interaction with DNA substrate" evidence="7">
    <location>
        <position position="253"/>
    </location>
</feature>
<dbReference type="InterPro" id="IPR020847">
    <property type="entry name" value="AP_endonuclease_F1_BS"/>
</dbReference>
<evidence type="ECO:0000256" key="5">
    <source>
        <dbReference type="PIRSR" id="PIRSR604808-1"/>
    </source>
</evidence>